<dbReference type="PANTHER" id="PTHR44329">
    <property type="entry name" value="SERINE/THREONINE-PROTEIN KINASE TNNI3K-RELATED"/>
    <property type="match status" value="1"/>
</dbReference>
<dbReference type="Gene3D" id="1.10.510.10">
    <property type="entry name" value="Transferase(Phosphotransferase) domain 1"/>
    <property type="match status" value="1"/>
</dbReference>
<keyword evidence="5 8" id="KW-0547">Nucleotide-binding</keyword>
<dbReference type="InterPro" id="IPR001660">
    <property type="entry name" value="SAM"/>
</dbReference>
<evidence type="ECO:0000313" key="11">
    <source>
        <dbReference type="EMBL" id="EEA08571.1"/>
    </source>
</evidence>
<proteinExistence type="predicted"/>
<keyword evidence="2" id="KW-0433">Leucine-rich repeat</keyword>
<dbReference type="Proteomes" id="UP000001460">
    <property type="component" value="Unassembled WGS sequence"/>
</dbReference>
<feature type="domain" description="SAM" evidence="10">
    <location>
        <begin position="371"/>
        <end position="434"/>
    </location>
</feature>
<dbReference type="EMBL" id="DS989743">
    <property type="protein sequence ID" value="EEA08571.1"/>
    <property type="molecule type" value="Genomic_DNA"/>
</dbReference>
<organism evidence="11 12">
    <name type="scientific">Cryptosporidium muris (strain RN66)</name>
    <dbReference type="NCBI Taxonomy" id="441375"/>
    <lineage>
        <taxon>Eukaryota</taxon>
        <taxon>Sar</taxon>
        <taxon>Alveolata</taxon>
        <taxon>Apicomplexa</taxon>
        <taxon>Conoidasida</taxon>
        <taxon>Coccidia</taxon>
        <taxon>Eucoccidiorida</taxon>
        <taxon>Eimeriorina</taxon>
        <taxon>Cryptosporidiidae</taxon>
        <taxon>Cryptosporidium</taxon>
    </lineage>
</organism>
<dbReference type="RefSeq" id="XP_002142920.1">
    <property type="nucleotide sequence ID" value="XM_002142884.1"/>
</dbReference>
<evidence type="ECO:0000256" key="2">
    <source>
        <dbReference type="ARBA" id="ARBA00022614"/>
    </source>
</evidence>
<dbReference type="PROSITE" id="PS51450">
    <property type="entry name" value="LRR"/>
    <property type="match status" value="1"/>
</dbReference>
<keyword evidence="12" id="KW-1185">Reference proteome</keyword>
<evidence type="ECO:0000256" key="4">
    <source>
        <dbReference type="ARBA" id="ARBA00022737"/>
    </source>
</evidence>
<dbReference type="InterPro" id="IPR017441">
    <property type="entry name" value="Protein_kinase_ATP_BS"/>
</dbReference>
<feature type="domain" description="Protein kinase" evidence="9">
    <location>
        <begin position="462"/>
        <end position="803"/>
    </location>
</feature>
<evidence type="ECO:0000256" key="3">
    <source>
        <dbReference type="ARBA" id="ARBA00022679"/>
    </source>
</evidence>
<dbReference type="OrthoDB" id="371082at2759"/>
<evidence type="ECO:0000313" key="12">
    <source>
        <dbReference type="Proteomes" id="UP000001460"/>
    </source>
</evidence>
<dbReference type="InterPro" id="IPR011009">
    <property type="entry name" value="Kinase-like_dom_sf"/>
</dbReference>
<dbReference type="GeneID" id="6998057"/>
<evidence type="ECO:0000256" key="7">
    <source>
        <dbReference type="ARBA" id="ARBA00022840"/>
    </source>
</evidence>
<keyword evidence="3 11" id="KW-0808">Transferase</keyword>
<protein>
    <submittedName>
        <fullName evidence="11">Protein kinase domain-containing protein</fullName>
        <ecNumber evidence="11">2.7.11.-</ecNumber>
    </submittedName>
</protein>
<dbReference type="VEuPathDB" id="CryptoDB:CMU_030690"/>
<evidence type="ECO:0000256" key="6">
    <source>
        <dbReference type="ARBA" id="ARBA00022777"/>
    </source>
</evidence>
<dbReference type="PROSITE" id="PS00108">
    <property type="entry name" value="PROTEIN_KINASE_ST"/>
    <property type="match status" value="1"/>
</dbReference>
<reference evidence="11" key="1">
    <citation type="submission" date="2008-06" db="EMBL/GenBank/DDBJ databases">
        <authorList>
            <person name="Lorenzi H."/>
            <person name="Inman J."/>
            <person name="Miller J."/>
            <person name="Schobel S."/>
            <person name="Amedeo P."/>
            <person name="Caler E.V."/>
            <person name="da Silva J."/>
        </authorList>
    </citation>
    <scope>NUCLEOTIDE SEQUENCE [LARGE SCALE GENOMIC DNA]</scope>
    <source>
        <strain evidence="11">RN66</strain>
    </source>
</reference>
<dbReference type="GO" id="GO:0004674">
    <property type="term" value="F:protein serine/threonine kinase activity"/>
    <property type="evidence" value="ECO:0007669"/>
    <property type="project" value="UniProtKB-KW"/>
</dbReference>
<dbReference type="InterPro" id="IPR013761">
    <property type="entry name" value="SAM/pointed_sf"/>
</dbReference>
<dbReference type="GO" id="GO:0005524">
    <property type="term" value="F:ATP binding"/>
    <property type="evidence" value="ECO:0007669"/>
    <property type="project" value="UniProtKB-UniRule"/>
</dbReference>
<dbReference type="SUPFAM" id="SSF56112">
    <property type="entry name" value="Protein kinase-like (PK-like)"/>
    <property type="match status" value="1"/>
</dbReference>
<sequence length="819" mass="94084">MKTLGDPISIKGLSHIETSRTDRRLKTLNLNNNANSSFDPLYELESKGISTTLSTKYKAMIVFDTGGIEIEADSYNRDTEKLNITRRNKYKGIKRQYRNIILTSGIDPIISRLKGQKIYYYYGETIDNKRHGWGILADMQKIIYEGMWNYDIAYSWYICYHVSMVEMGFRGIKRNPKVFILAGKEAKIISDDSEICRENPFFEFLELHDKTTYEDDTLIAKEESKEFYKISNNVIDDSKIPKLLIGGIPVDISNTPIIKRRSRKIKTLNYSILPSYESDSNKKKNMLIPENKRKNDMDLKYIYRRGATFPETLYSSPTVDELDCLGYFQDFSNEVLSRTTSESRKSSQNTDNFKVNNLYPLPLTASECFHWSRGTLTRFLASVGLINEALLIQRHHIRGSDISRISHCDLIQIGVTNAYSRRFIISLFKQLWNSIDPSDPLLPVNRRKLGTIYLPYIPAFMIKLGQHLGEGAYGFVRKGFLNRTPIVCKIFAFNTKFYDSFDTSTNNVSDSINSSLESIIQYDKDKKLKPPTHTITGTPPHHSSNFPQQYLYKYRGSQIMGLNLYRYLPTPVKQRDWEGKILFMLQSHPNIVKCYGTSQVGAGYESLLLEYCEGGSMDKYVFRNKFSSVNCIRNKYVDRIQLLSWLKDIAWGMTHVHNCGILHRDLKLSNYFISNINGVSRGKVGDFGIAVPISDNDSRSTISLFGNVYYAAPEVLRGEGFYEQSDVWSFGITLWEILSETISYEGMNAGLAMVTNAAGLNILQIPYNVPKRLCDLLKSILNHDWRRRPDFRYIAEELTHIISQTESSVYTKLQSFLAA</sequence>
<keyword evidence="4" id="KW-0677">Repeat</keyword>
<dbReference type="PANTHER" id="PTHR44329:SF288">
    <property type="entry name" value="MITOGEN-ACTIVATED PROTEIN KINASE KINASE KINASE 20"/>
    <property type="match status" value="1"/>
</dbReference>
<name>B6AK30_CRYMR</name>
<dbReference type="InterPro" id="IPR001245">
    <property type="entry name" value="Ser-Thr/Tyr_kinase_cat_dom"/>
</dbReference>
<accession>B6AK30</accession>
<dbReference type="SUPFAM" id="SSF47769">
    <property type="entry name" value="SAM/Pointed domain"/>
    <property type="match status" value="1"/>
</dbReference>
<dbReference type="AlphaFoldDB" id="B6AK30"/>
<keyword evidence="6 11" id="KW-0418">Kinase</keyword>
<evidence type="ECO:0000256" key="1">
    <source>
        <dbReference type="ARBA" id="ARBA00022527"/>
    </source>
</evidence>
<evidence type="ECO:0000256" key="8">
    <source>
        <dbReference type="PROSITE-ProRule" id="PRU10141"/>
    </source>
</evidence>
<dbReference type="InterPro" id="IPR051681">
    <property type="entry name" value="Ser/Thr_Kinases-Pseudokinases"/>
</dbReference>
<evidence type="ECO:0000256" key="5">
    <source>
        <dbReference type="ARBA" id="ARBA00022741"/>
    </source>
</evidence>
<dbReference type="InterPro" id="IPR008271">
    <property type="entry name" value="Ser/Thr_kinase_AS"/>
</dbReference>
<dbReference type="OMA" id="ICRENPF"/>
<keyword evidence="1" id="KW-0723">Serine/threonine-protein kinase</keyword>
<dbReference type="PROSITE" id="PS50105">
    <property type="entry name" value="SAM_DOMAIN"/>
    <property type="match status" value="1"/>
</dbReference>
<dbReference type="Pfam" id="PF07714">
    <property type="entry name" value="PK_Tyr_Ser-Thr"/>
    <property type="match status" value="1"/>
</dbReference>
<dbReference type="InterPro" id="IPR001611">
    <property type="entry name" value="Leu-rich_rpt"/>
</dbReference>
<dbReference type="SMART" id="SM00220">
    <property type="entry name" value="S_TKc"/>
    <property type="match status" value="1"/>
</dbReference>
<dbReference type="eggNOG" id="KOG4721">
    <property type="taxonomic scope" value="Eukaryota"/>
</dbReference>
<dbReference type="InterPro" id="IPR000719">
    <property type="entry name" value="Prot_kinase_dom"/>
</dbReference>
<dbReference type="PROSITE" id="PS50011">
    <property type="entry name" value="PROTEIN_KINASE_DOM"/>
    <property type="match status" value="1"/>
</dbReference>
<evidence type="ECO:0000259" key="10">
    <source>
        <dbReference type="PROSITE" id="PS50105"/>
    </source>
</evidence>
<dbReference type="EC" id="2.7.11.-" evidence="11"/>
<keyword evidence="7 8" id="KW-0067">ATP-binding</keyword>
<gene>
    <name evidence="11" type="ORF">CMU_030690</name>
</gene>
<feature type="binding site" evidence="8">
    <location>
        <position position="489"/>
    </location>
    <ligand>
        <name>ATP</name>
        <dbReference type="ChEBI" id="CHEBI:30616"/>
    </ligand>
</feature>
<dbReference type="PROSITE" id="PS00107">
    <property type="entry name" value="PROTEIN_KINASE_ATP"/>
    <property type="match status" value="1"/>
</dbReference>
<evidence type="ECO:0000259" key="9">
    <source>
        <dbReference type="PROSITE" id="PS50011"/>
    </source>
</evidence>